<gene>
    <name evidence="3" type="ORF">L596_006411</name>
</gene>
<name>A0A4U8V475_STECR</name>
<evidence type="ECO:0000256" key="1">
    <source>
        <dbReference type="ARBA" id="ARBA00022473"/>
    </source>
</evidence>
<reference evidence="3" key="3">
    <citation type="journal article" date="2019" name="G3 (Bethesda)">
        <title>Hybrid Assembly of the Genome of the Entomopathogenic Nematode Steinernema carpocapsae Identifies the X-Chromosome.</title>
        <authorList>
            <person name="Serra L."/>
            <person name="Macchietto M."/>
            <person name="Macias-Munoz A."/>
            <person name="McGill C.J."/>
            <person name="Rodriguez I.M."/>
            <person name="Rodriguez B."/>
            <person name="Murad R."/>
            <person name="Mortazavi A."/>
        </authorList>
    </citation>
    <scope>NUCLEOTIDE SEQUENCE [LARGE SCALE GENOMIC DNA]</scope>
    <source>
        <strain evidence="3">ALL</strain>
    </source>
</reference>
<dbReference type="PANTHER" id="PTHR46706">
    <property type="entry name" value="PROTEIN QUA-1-RELATED"/>
    <property type="match status" value="1"/>
</dbReference>
<evidence type="ECO:0000313" key="3">
    <source>
        <dbReference type="EMBL" id="TMS39964.1"/>
    </source>
</evidence>
<proteinExistence type="predicted"/>
<dbReference type="EMBL" id="AZBU02000001">
    <property type="protein sequence ID" value="TMS39964.1"/>
    <property type="molecule type" value="Genomic_DNA"/>
</dbReference>
<dbReference type="AlphaFoldDB" id="A0A4U8V475"/>
<dbReference type="InterPro" id="IPR052140">
    <property type="entry name" value="Dev_Signal_Hedgehog-like"/>
</dbReference>
<sequence>MANVVTGLLLLVAVLAELGMSHTCGNNKIPYGLEIYRNGQPALLCSKPNCFHNYYADCDERAMRKSCDSNNTWVGGFDKEIGLHQPLYVQCCEFEFFAEHSESIYQEVTIKPGEYFEGEEITDKFGEDVLSFDVISNIRMVKDPNSTVAFKIDVRRFHCDKLPKVALKTYSTWP</sequence>
<feature type="chain" id="PRO_5020656059" description="WxxW domain-containing protein" evidence="2">
    <location>
        <begin position="17"/>
        <end position="174"/>
    </location>
</feature>
<dbReference type="PANTHER" id="PTHR46706:SF12">
    <property type="entry name" value="PROTEIN QUA-1-RELATED"/>
    <property type="match status" value="1"/>
</dbReference>
<reference evidence="3" key="1">
    <citation type="submission" date="2013-11" db="EMBL/GenBank/DDBJ databases">
        <authorList>
            <person name="Sternberg P."/>
            <person name="Dillman A."/>
            <person name="Macchietto M."/>
        </authorList>
    </citation>
    <scope>NUCLEOTIDE SEQUENCE</scope>
    <source>
        <strain evidence="3">ALL</strain>
    </source>
</reference>
<comment type="caution">
    <text evidence="3">The sequence shown here is derived from an EMBL/GenBank/DDBJ whole genome shotgun (WGS) entry which is preliminary data.</text>
</comment>
<dbReference type="OrthoDB" id="5802408at2759"/>
<organism evidence="3">
    <name type="scientific">Steinernema carpocapsae</name>
    <name type="common">Entomopathogenic nematode</name>
    <dbReference type="NCBI Taxonomy" id="34508"/>
    <lineage>
        <taxon>Eukaryota</taxon>
        <taxon>Metazoa</taxon>
        <taxon>Ecdysozoa</taxon>
        <taxon>Nematoda</taxon>
        <taxon>Chromadorea</taxon>
        <taxon>Rhabditida</taxon>
        <taxon>Tylenchina</taxon>
        <taxon>Panagrolaimomorpha</taxon>
        <taxon>Strongyloidoidea</taxon>
        <taxon>Steinernematidae</taxon>
        <taxon>Steinernema</taxon>
    </lineage>
</organism>
<accession>A0A4U8V475</accession>
<protein>
    <recommendedName>
        <fullName evidence="4">WxxW domain-containing protein</fullName>
    </recommendedName>
</protein>
<keyword evidence="1" id="KW-0217">Developmental protein</keyword>
<feature type="signal peptide" evidence="2">
    <location>
        <begin position="1"/>
        <end position="16"/>
    </location>
</feature>
<evidence type="ECO:0000256" key="2">
    <source>
        <dbReference type="SAM" id="SignalP"/>
    </source>
</evidence>
<dbReference type="STRING" id="34508.A0A4U8V475"/>
<evidence type="ECO:0008006" key="4">
    <source>
        <dbReference type="Google" id="ProtNLM"/>
    </source>
</evidence>
<keyword evidence="2" id="KW-0732">Signal</keyword>
<reference evidence="3" key="2">
    <citation type="journal article" date="2015" name="Genome Biol.">
        <title>Comparative genomics of Steinernema reveals deeply conserved gene regulatory networks.</title>
        <authorList>
            <person name="Dillman A.R."/>
            <person name="Macchietto M."/>
            <person name="Porter C.F."/>
            <person name="Rogers A."/>
            <person name="Williams B."/>
            <person name="Antoshechkin I."/>
            <person name="Lee M.M."/>
            <person name="Goodwin Z."/>
            <person name="Lu X."/>
            <person name="Lewis E.E."/>
            <person name="Goodrich-Blair H."/>
            <person name="Stock S.P."/>
            <person name="Adams B.J."/>
            <person name="Sternberg P.W."/>
            <person name="Mortazavi A."/>
        </authorList>
    </citation>
    <scope>NUCLEOTIDE SEQUENCE [LARGE SCALE GENOMIC DNA]</scope>
    <source>
        <strain evidence="3">ALL</strain>
    </source>
</reference>